<evidence type="ECO:0000313" key="1">
    <source>
        <dbReference type="Proteomes" id="UP000095286"/>
    </source>
</evidence>
<proteinExistence type="predicted"/>
<protein>
    <submittedName>
        <fullName evidence="2">Uncharacterized protein</fullName>
    </submittedName>
</protein>
<sequence>MISFVLRFCLISFVSGCVPAFPGSVVTTTTQRVGMTSGFTTAPPGETTTAGSGFTTTAGSGFTTTAGTGLTSTGAAGSSTISSVDTTTYPYTTTGPFDPGMRDEASRKKFKHDFTSYKGKNHCHSKQNVSTLFISSSISDYDMETSFGVRDGSICSTCNLGYGAYFASSHSNVYNATFDAITTVKCEHALDLCICDINDLCYSPNSPNLGVILYPACISGKCHVYGMLRGHSDEDAIVSSNKLNTFYVNNQYNTETLEYWPLDMEGVFVKVRSVSCNRCTNNKMCLSGKKKKKEKGDKKKKITIA</sequence>
<reference evidence="2" key="1">
    <citation type="submission" date="2016-11" db="UniProtKB">
        <authorList>
            <consortium name="WormBaseParasite"/>
        </authorList>
    </citation>
    <scope>IDENTIFICATION</scope>
    <source>
        <strain evidence="2">KR3021</strain>
    </source>
</reference>
<dbReference type="WBParaSite" id="RSKR_0001003900.1">
    <property type="protein sequence ID" value="RSKR_0001003900.1"/>
    <property type="gene ID" value="RSKR_0001003900"/>
</dbReference>
<name>A0AC35UCI6_9BILA</name>
<evidence type="ECO:0000313" key="2">
    <source>
        <dbReference type="WBParaSite" id="RSKR_0001003900.1"/>
    </source>
</evidence>
<organism evidence="1 2">
    <name type="scientific">Rhabditophanes sp. KR3021</name>
    <dbReference type="NCBI Taxonomy" id="114890"/>
    <lineage>
        <taxon>Eukaryota</taxon>
        <taxon>Metazoa</taxon>
        <taxon>Ecdysozoa</taxon>
        <taxon>Nematoda</taxon>
        <taxon>Chromadorea</taxon>
        <taxon>Rhabditida</taxon>
        <taxon>Tylenchina</taxon>
        <taxon>Panagrolaimomorpha</taxon>
        <taxon>Strongyloidoidea</taxon>
        <taxon>Alloionematidae</taxon>
        <taxon>Rhabditophanes</taxon>
    </lineage>
</organism>
<accession>A0AC35UCI6</accession>
<dbReference type="Proteomes" id="UP000095286">
    <property type="component" value="Unplaced"/>
</dbReference>